<dbReference type="RefSeq" id="WP_185003171.1">
    <property type="nucleotide sequence ID" value="NZ_BAAAUI010000085.1"/>
</dbReference>
<feature type="region of interest" description="Disordered" evidence="1">
    <location>
        <begin position="63"/>
        <end position="98"/>
    </location>
</feature>
<accession>A0A7W7CCA4</accession>
<dbReference type="Proteomes" id="UP000533598">
    <property type="component" value="Unassembled WGS sequence"/>
</dbReference>
<dbReference type="AlphaFoldDB" id="A0A7W7CCA4"/>
<evidence type="ECO:0008006" key="4">
    <source>
        <dbReference type="Google" id="ProtNLM"/>
    </source>
</evidence>
<keyword evidence="3" id="KW-1185">Reference proteome</keyword>
<protein>
    <recommendedName>
        <fullName evidence="4">Excreted virulence factor EspC (Type VII ESX diderm)</fullName>
    </recommendedName>
</protein>
<sequence length="98" mass="9929">MGYGYSPEALKAAGKAAGKVGENASAIDLAGVTEMIGKALPGAISAGAATELGTAWRTSQRTWAGDAAEHGRKLADSHGAYNAAEDSAEGSLNRNRPR</sequence>
<evidence type="ECO:0000313" key="3">
    <source>
        <dbReference type="Proteomes" id="UP000533598"/>
    </source>
</evidence>
<dbReference type="EMBL" id="JACHMH010000001">
    <property type="protein sequence ID" value="MBB4677223.1"/>
    <property type="molecule type" value="Genomic_DNA"/>
</dbReference>
<organism evidence="2 3">
    <name type="scientific">Crossiella cryophila</name>
    <dbReference type="NCBI Taxonomy" id="43355"/>
    <lineage>
        <taxon>Bacteria</taxon>
        <taxon>Bacillati</taxon>
        <taxon>Actinomycetota</taxon>
        <taxon>Actinomycetes</taxon>
        <taxon>Pseudonocardiales</taxon>
        <taxon>Pseudonocardiaceae</taxon>
        <taxon>Crossiella</taxon>
    </lineage>
</organism>
<feature type="compositionally biased region" description="Basic and acidic residues" evidence="1">
    <location>
        <begin position="67"/>
        <end position="76"/>
    </location>
</feature>
<evidence type="ECO:0000256" key="1">
    <source>
        <dbReference type="SAM" id="MobiDB-lite"/>
    </source>
</evidence>
<name>A0A7W7CCA4_9PSEU</name>
<reference evidence="2 3" key="1">
    <citation type="submission" date="2020-08" db="EMBL/GenBank/DDBJ databases">
        <title>Sequencing the genomes of 1000 actinobacteria strains.</title>
        <authorList>
            <person name="Klenk H.-P."/>
        </authorList>
    </citation>
    <scope>NUCLEOTIDE SEQUENCE [LARGE SCALE GENOMIC DNA]</scope>
    <source>
        <strain evidence="2 3">DSM 44230</strain>
    </source>
</reference>
<proteinExistence type="predicted"/>
<comment type="caution">
    <text evidence="2">The sequence shown here is derived from an EMBL/GenBank/DDBJ whole genome shotgun (WGS) entry which is preliminary data.</text>
</comment>
<gene>
    <name evidence="2" type="ORF">HNR67_003341</name>
</gene>
<evidence type="ECO:0000313" key="2">
    <source>
        <dbReference type="EMBL" id="MBB4677223.1"/>
    </source>
</evidence>